<gene>
    <name evidence="2" type="ORF">LSINAPIS_LOCUS4458</name>
</gene>
<reference evidence="2 3" key="1">
    <citation type="submission" date="2017-07" db="EMBL/GenBank/DDBJ databases">
        <authorList>
            <person name="Talla V."/>
            <person name="Backstrom N."/>
        </authorList>
    </citation>
    <scope>NUCLEOTIDE SEQUENCE [LARGE SCALE GENOMIC DNA]</scope>
</reference>
<name>A0A5E4Q0W3_9NEOP</name>
<feature type="region of interest" description="Disordered" evidence="1">
    <location>
        <begin position="45"/>
        <end position="70"/>
    </location>
</feature>
<proteinExistence type="predicted"/>
<evidence type="ECO:0000256" key="1">
    <source>
        <dbReference type="SAM" id="MobiDB-lite"/>
    </source>
</evidence>
<sequence length="168" mass="18350">ESSEPNSLTVPAEDFQILIDDDSANGIKLGSQTCSKAGLNHRFRTWSSKVTKGSKTHSNKGPKPGSNKGTKSAVMIFHHTHHTEFIVNGTAVGQDPNSESQVQQYFNELLGLIDKNTMPQKTNPHLAVGPAIRAGLKKVQCHGQGCKEARCFFFGHLCSITFVFGKRK</sequence>
<keyword evidence="3" id="KW-1185">Reference proteome</keyword>
<dbReference type="AlphaFoldDB" id="A0A5E4Q0W3"/>
<dbReference type="EMBL" id="FZQP02001138">
    <property type="protein sequence ID" value="VVC91903.1"/>
    <property type="molecule type" value="Genomic_DNA"/>
</dbReference>
<organism evidence="2 3">
    <name type="scientific">Leptidea sinapis</name>
    <dbReference type="NCBI Taxonomy" id="189913"/>
    <lineage>
        <taxon>Eukaryota</taxon>
        <taxon>Metazoa</taxon>
        <taxon>Ecdysozoa</taxon>
        <taxon>Arthropoda</taxon>
        <taxon>Hexapoda</taxon>
        <taxon>Insecta</taxon>
        <taxon>Pterygota</taxon>
        <taxon>Neoptera</taxon>
        <taxon>Endopterygota</taxon>
        <taxon>Lepidoptera</taxon>
        <taxon>Glossata</taxon>
        <taxon>Ditrysia</taxon>
        <taxon>Papilionoidea</taxon>
        <taxon>Pieridae</taxon>
        <taxon>Dismorphiinae</taxon>
        <taxon>Leptidea</taxon>
    </lineage>
</organism>
<evidence type="ECO:0000313" key="3">
    <source>
        <dbReference type="Proteomes" id="UP000324832"/>
    </source>
</evidence>
<feature type="non-terminal residue" evidence="2">
    <location>
        <position position="1"/>
    </location>
</feature>
<accession>A0A5E4Q0W3</accession>
<dbReference type="Proteomes" id="UP000324832">
    <property type="component" value="Unassembled WGS sequence"/>
</dbReference>
<protein>
    <submittedName>
        <fullName evidence="2">Uncharacterized protein</fullName>
    </submittedName>
</protein>
<evidence type="ECO:0000313" key="2">
    <source>
        <dbReference type="EMBL" id="VVC91903.1"/>
    </source>
</evidence>